<evidence type="ECO:0008006" key="3">
    <source>
        <dbReference type="Google" id="ProtNLM"/>
    </source>
</evidence>
<dbReference type="Pfam" id="PF04276">
    <property type="entry name" value="DUF443"/>
    <property type="match status" value="1"/>
</dbReference>
<comment type="caution">
    <text evidence="1">The sequence shown here is derived from an EMBL/GenBank/DDBJ whole genome shotgun (WGS) entry which is preliminary data.</text>
</comment>
<accession>A0A2K4FCK6</accession>
<protein>
    <recommendedName>
        <fullName evidence="3">DUF443 domain-containing protein</fullName>
    </recommendedName>
</protein>
<reference evidence="1 2" key="1">
    <citation type="submission" date="2017-08" db="EMBL/GenBank/DDBJ databases">
        <title>Draft genome sequences of 64 type strains of genus Staph aureus.</title>
        <authorList>
            <person name="Cole K."/>
            <person name="Golubchik T."/>
            <person name="Russell J."/>
            <person name="Foster D."/>
            <person name="Llewelyn M."/>
            <person name="Wilson D."/>
            <person name="Crook D."/>
            <person name="Paul J."/>
        </authorList>
    </citation>
    <scope>NUCLEOTIDE SEQUENCE [LARGE SCALE GENOMIC DNA]</scope>
    <source>
        <strain evidence="1 2">DSM 29875</strain>
    </source>
</reference>
<dbReference type="Proteomes" id="UP000242712">
    <property type="component" value="Unassembled WGS sequence"/>
</dbReference>
<keyword evidence="2" id="KW-1185">Reference proteome</keyword>
<dbReference type="AlphaFoldDB" id="A0A2K4FCK6"/>
<sequence>MYFTIDRITIDAIEKNSKYKIIHYDNRHFIIDINRNKFTFIFPLLNYFSRQQLIEIDNEELRKINTSYISEEYKEKINTATSWGTGIGLFIVFLTRSVVDYMDFPTNVFLNVFFLLISII</sequence>
<gene>
    <name evidence="1" type="ORF">CD039_06730</name>
</gene>
<dbReference type="GeneID" id="98298041"/>
<dbReference type="InterPro" id="IPR005915">
    <property type="entry name" value="Tandem_5TM"/>
</dbReference>
<dbReference type="NCBIfam" id="TIGR01218">
    <property type="entry name" value="Gpos_tandem_5TM"/>
    <property type="match status" value="1"/>
</dbReference>
<evidence type="ECO:0000313" key="1">
    <source>
        <dbReference type="EMBL" id="POA09092.1"/>
    </source>
</evidence>
<dbReference type="RefSeq" id="WP_142384380.1">
    <property type="nucleotide sequence ID" value="NZ_PPPX01000008.1"/>
</dbReference>
<dbReference type="EMBL" id="PPPX01000008">
    <property type="protein sequence ID" value="POA09092.1"/>
    <property type="molecule type" value="Genomic_DNA"/>
</dbReference>
<organism evidence="1 2">
    <name type="scientific">Staphylococcus argensis</name>
    <dbReference type="NCBI Taxonomy" id="1607738"/>
    <lineage>
        <taxon>Bacteria</taxon>
        <taxon>Bacillati</taxon>
        <taxon>Bacillota</taxon>
        <taxon>Bacilli</taxon>
        <taxon>Bacillales</taxon>
        <taxon>Staphylococcaceae</taxon>
        <taxon>Staphylococcus</taxon>
    </lineage>
</organism>
<feature type="non-terminal residue" evidence="1">
    <location>
        <position position="120"/>
    </location>
</feature>
<name>A0A2K4FCK6_9STAP</name>
<evidence type="ECO:0000313" key="2">
    <source>
        <dbReference type="Proteomes" id="UP000242712"/>
    </source>
</evidence>
<dbReference type="OrthoDB" id="2414413at2"/>
<proteinExistence type="predicted"/>